<name>A0A0R3DUS3_9BRAD</name>
<dbReference type="InterPro" id="IPR001466">
    <property type="entry name" value="Beta-lactam-related"/>
</dbReference>
<evidence type="ECO:0000259" key="2">
    <source>
        <dbReference type="Pfam" id="PF00144"/>
    </source>
</evidence>
<dbReference type="InterPro" id="IPR021860">
    <property type="entry name" value="Peptidase_S12_Pab87-rel_C"/>
</dbReference>
<comment type="caution">
    <text evidence="4">The sequence shown here is derived from an EMBL/GenBank/DDBJ whole genome shotgun (WGS) entry which is preliminary data.</text>
</comment>
<sequence length="580" mass="64261">MSSRSVQSDTSIATLIPGLDALAAEAMAEWQVPAVTLAVVQDGETVLLRAWGQRDVESGLPATPETQFLICSITKTFTATALALLVDEGRLDWIKPVRDVIPEFRLHDAIATERVTVRDLLSHHSGLPRHDWIWIPADLSRNEMMTALRYLEPARDIRTEFQYNNLAYNVAGLVVERISGQSYEDFIRTRLTDKLRMPVGFSAEEHAAATDAAVPYLVERGDVRSRSKFFPITTTGAGAIVTSVAALANWMKFLLAEGEFAGERLLSSTRVREMQSPLVFASAAEWEEFGHSHYGLGFNNTTYRGERVVGHSGGWLGWSTLMRLMPAQNTGVAVFTNTGANPVSSILINRVHDHLAGNEPVPWLDRLRDMRRKALAQQKSDEAAKPTASKPNTKPSHDLADFCGAYEHPAYGRVVITQDGDGLHWAWRGTKAKLVHRHYDSFQLPYVFGELNPDDLVISFATDRDGNIASLSAQLEALVPDIVFTRAAAGECIDPVFRSACVGEYIRGDQTHVVTEDAEGELTLKIPFVPLYRLRPYQGATFGIVQLDGYRTEFRRGPSGAIEELVYHQPNGTFIAKRSP</sequence>
<feature type="domain" description="Peptidase S12 Pab87-related C-terminal" evidence="3">
    <location>
        <begin position="390"/>
        <end position="476"/>
    </location>
</feature>
<dbReference type="Gene3D" id="3.40.710.10">
    <property type="entry name" value="DD-peptidase/beta-lactamase superfamily"/>
    <property type="match status" value="1"/>
</dbReference>
<dbReference type="InterPro" id="IPR050491">
    <property type="entry name" value="AmpC-like"/>
</dbReference>
<dbReference type="Proteomes" id="UP000051936">
    <property type="component" value="Unassembled WGS sequence"/>
</dbReference>
<dbReference type="PANTHER" id="PTHR46825">
    <property type="entry name" value="D-ALANYL-D-ALANINE-CARBOXYPEPTIDASE/ENDOPEPTIDASE AMPH"/>
    <property type="match status" value="1"/>
</dbReference>
<dbReference type="Pfam" id="PF11954">
    <property type="entry name" value="DUF3471"/>
    <property type="match status" value="1"/>
</dbReference>
<organism evidence="4 5">
    <name type="scientific">Bradyrhizobium manausense</name>
    <dbReference type="NCBI Taxonomy" id="989370"/>
    <lineage>
        <taxon>Bacteria</taxon>
        <taxon>Pseudomonadati</taxon>
        <taxon>Pseudomonadota</taxon>
        <taxon>Alphaproteobacteria</taxon>
        <taxon>Hyphomicrobiales</taxon>
        <taxon>Nitrobacteraceae</taxon>
        <taxon>Bradyrhizobium</taxon>
    </lineage>
</organism>
<evidence type="ECO:0008006" key="6">
    <source>
        <dbReference type="Google" id="ProtNLM"/>
    </source>
</evidence>
<evidence type="ECO:0000313" key="5">
    <source>
        <dbReference type="Proteomes" id="UP000051936"/>
    </source>
</evidence>
<evidence type="ECO:0000313" key="4">
    <source>
        <dbReference type="EMBL" id="KRQ13521.1"/>
    </source>
</evidence>
<reference evidence="4 5" key="1">
    <citation type="submission" date="2015-09" db="EMBL/GenBank/DDBJ databases">
        <title>Draft Genome Sequence of Bradyrhizobium manausense Strain BR 3351T, a Novel Symbiotic Nitrogen-Fixing Alphaproteobacterium Isolated from Brazilian Amazon Rain Forest.</title>
        <authorList>
            <person name="De Araujo J.L."/>
            <person name="Zilli J.E."/>
        </authorList>
    </citation>
    <scope>NUCLEOTIDE SEQUENCE [LARGE SCALE GENOMIC DNA]</scope>
    <source>
        <strain evidence="4 5">BR3351</strain>
    </source>
</reference>
<gene>
    <name evidence="4" type="ORF">AOQ71_14400</name>
</gene>
<dbReference type="Pfam" id="PF00144">
    <property type="entry name" value="Beta-lactamase"/>
    <property type="match status" value="1"/>
</dbReference>
<dbReference type="RefSeq" id="WP_057747338.1">
    <property type="nucleotide sequence ID" value="NZ_LJYG01000054.1"/>
</dbReference>
<dbReference type="SUPFAM" id="SSF56601">
    <property type="entry name" value="beta-lactamase/transpeptidase-like"/>
    <property type="match status" value="1"/>
</dbReference>
<dbReference type="InterPro" id="IPR012338">
    <property type="entry name" value="Beta-lactam/transpept-like"/>
</dbReference>
<evidence type="ECO:0000259" key="3">
    <source>
        <dbReference type="Pfam" id="PF11954"/>
    </source>
</evidence>
<feature type="domain" description="Beta-lactamase-related" evidence="2">
    <location>
        <begin position="19"/>
        <end position="344"/>
    </location>
</feature>
<protein>
    <recommendedName>
        <fullName evidence="6">Serine hydrolase</fullName>
    </recommendedName>
</protein>
<dbReference type="Gene3D" id="2.40.128.600">
    <property type="match status" value="1"/>
</dbReference>
<evidence type="ECO:0000256" key="1">
    <source>
        <dbReference type="SAM" id="MobiDB-lite"/>
    </source>
</evidence>
<dbReference type="AlphaFoldDB" id="A0A0R3DUS3"/>
<dbReference type="EMBL" id="LJYG01000054">
    <property type="protein sequence ID" value="KRQ13521.1"/>
    <property type="molecule type" value="Genomic_DNA"/>
</dbReference>
<proteinExistence type="predicted"/>
<feature type="region of interest" description="Disordered" evidence="1">
    <location>
        <begin position="375"/>
        <end position="396"/>
    </location>
</feature>
<accession>A0A0R3DUS3</accession>
<dbReference type="STRING" id="989370.AOQ71_14400"/>
<dbReference type="OrthoDB" id="5377981at2"/>
<dbReference type="PANTHER" id="PTHR46825:SF15">
    <property type="entry name" value="BETA-LACTAMASE-RELATED DOMAIN-CONTAINING PROTEIN"/>
    <property type="match status" value="1"/>
</dbReference>
<keyword evidence="5" id="KW-1185">Reference proteome</keyword>